<dbReference type="AlphaFoldDB" id="A0AA35RLZ0"/>
<name>A0AA35RLZ0_GEOBA</name>
<proteinExistence type="predicted"/>
<accession>A0AA35RLZ0</accession>
<sequence length="93" mass="10423">MAPKILVDNGGGVMPDVYYVRPSNFLSDSRDKTIITGDSEDEVLGKVYDYLRTPEARLRYPAVADPTELENNIRRCIFVKGQKVFGTRAPEGE</sequence>
<evidence type="ECO:0000313" key="2">
    <source>
        <dbReference type="Proteomes" id="UP001174909"/>
    </source>
</evidence>
<comment type="caution">
    <text evidence="1">The sequence shown here is derived from an EMBL/GenBank/DDBJ whole genome shotgun (WGS) entry which is preliminary data.</text>
</comment>
<evidence type="ECO:0000313" key="1">
    <source>
        <dbReference type="EMBL" id="CAI8013522.1"/>
    </source>
</evidence>
<dbReference type="EMBL" id="CASHTH010001270">
    <property type="protein sequence ID" value="CAI8013522.1"/>
    <property type="molecule type" value="Genomic_DNA"/>
</dbReference>
<protein>
    <submittedName>
        <fullName evidence="1">Uncharacterized protein</fullName>
    </submittedName>
</protein>
<reference evidence="1" key="1">
    <citation type="submission" date="2023-03" db="EMBL/GenBank/DDBJ databases">
        <authorList>
            <person name="Steffen K."/>
            <person name="Cardenas P."/>
        </authorList>
    </citation>
    <scope>NUCLEOTIDE SEQUENCE</scope>
</reference>
<gene>
    <name evidence="1" type="ORF">GBAR_LOCUS8561</name>
</gene>
<keyword evidence="2" id="KW-1185">Reference proteome</keyword>
<organism evidence="1 2">
    <name type="scientific">Geodia barretti</name>
    <name type="common">Barrett's horny sponge</name>
    <dbReference type="NCBI Taxonomy" id="519541"/>
    <lineage>
        <taxon>Eukaryota</taxon>
        <taxon>Metazoa</taxon>
        <taxon>Porifera</taxon>
        <taxon>Demospongiae</taxon>
        <taxon>Heteroscleromorpha</taxon>
        <taxon>Tetractinellida</taxon>
        <taxon>Astrophorina</taxon>
        <taxon>Geodiidae</taxon>
        <taxon>Geodia</taxon>
    </lineage>
</organism>
<dbReference type="Proteomes" id="UP001174909">
    <property type="component" value="Unassembled WGS sequence"/>
</dbReference>